<proteinExistence type="predicted"/>
<accession>A0A1R2AS27</accession>
<dbReference type="EMBL" id="MPUH01001519">
    <property type="protein sequence ID" value="OMJ67319.1"/>
    <property type="molecule type" value="Genomic_DNA"/>
</dbReference>
<sequence>MFHDSQHAIIPVIFHLNCNDKEEVRKKTLAIRYYFQTLRKDLNIITSKIINSAENEAEKTLKKIRETEKMYLSIYKLSEQGKKIDRELLEYIKKIQIPEESDLRERSDEKLNAMIAIYNESLFDMGRTWKDCDKIIYCEGYTKLLCIDLRTLRRSVLSFSPNIGTYAQACKINKDCYFMNGGYNGSASTSETFIINIKACSYESLPSSTPRRLGGCAFNDNKVYRFGGHTSKAESLSDCFDLNTKKWNQITSLPSESYHNTAAVTGNKIIVSGYHLNCALSFDGNAYTPILNLAANCYKIVAEGYILVQNTLYAYMDGEWQGHNIGTVWDKYCWIYLPFKRGRFIYFVETTSGLMRINTVSFKLEKVPIS</sequence>
<gene>
    <name evidence="1" type="ORF">SteCoe_35548</name>
</gene>
<dbReference type="InterPro" id="IPR015915">
    <property type="entry name" value="Kelch-typ_b-propeller"/>
</dbReference>
<dbReference type="Proteomes" id="UP000187209">
    <property type="component" value="Unassembled WGS sequence"/>
</dbReference>
<dbReference type="SUPFAM" id="SSF117281">
    <property type="entry name" value="Kelch motif"/>
    <property type="match status" value="1"/>
</dbReference>
<dbReference type="InterPro" id="IPR006652">
    <property type="entry name" value="Kelch_1"/>
</dbReference>
<protein>
    <submittedName>
        <fullName evidence="1">Uncharacterized protein</fullName>
    </submittedName>
</protein>
<evidence type="ECO:0000313" key="2">
    <source>
        <dbReference type="Proteomes" id="UP000187209"/>
    </source>
</evidence>
<keyword evidence="2" id="KW-1185">Reference proteome</keyword>
<dbReference type="OrthoDB" id="326002at2759"/>
<dbReference type="SMART" id="SM00612">
    <property type="entry name" value="Kelch"/>
    <property type="match status" value="1"/>
</dbReference>
<dbReference type="AlphaFoldDB" id="A0A1R2AS27"/>
<name>A0A1R2AS27_9CILI</name>
<organism evidence="1 2">
    <name type="scientific">Stentor coeruleus</name>
    <dbReference type="NCBI Taxonomy" id="5963"/>
    <lineage>
        <taxon>Eukaryota</taxon>
        <taxon>Sar</taxon>
        <taxon>Alveolata</taxon>
        <taxon>Ciliophora</taxon>
        <taxon>Postciliodesmatophora</taxon>
        <taxon>Heterotrichea</taxon>
        <taxon>Heterotrichida</taxon>
        <taxon>Stentoridae</taxon>
        <taxon>Stentor</taxon>
    </lineage>
</organism>
<comment type="caution">
    <text evidence="1">The sequence shown here is derived from an EMBL/GenBank/DDBJ whole genome shotgun (WGS) entry which is preliminary data.</text>
</comment>
<dbReference type="Gene3D" id="2.120.10.80">
    <property type="entry name" value="Kelch-type beta propeller"/>
    <property type="match status" value="1"/>
</dbReference>
<evidence type="ECO:0000313" key="1">
    <source>
        <dbReference type="EMBL" id="OMJ67319.1"/>
    </source>
</evidence>
<reference evidence="1 2" key="1">
    <citation type="submission" date="2016-11" db="EMBL/GenBank/DDBJ databases">
        <title>The macronuclear genome of Stentor coeruleus: a giant cell with tiny introns.</title>
        <authorList>
            <person name="Slabodnick M."/>
            <person name="Ruby J.G."/>
            <person name="Reiff S.B."/>
            <person name="Swart E.C."/>
            <person name="Gosai S."/>
            <person name="Prabakaran S."/>
            <person name="Witkowska E."/>
            <person name="Larue G.E."/>
            <person name="Fisher S."/>
            <person name="Freeman R.M."/>
            <person name="Gunawardena J."/>
            <person name="Chu W."/>
            <person name="Stover N.A."/>
            <person name="Gregory B.D."/>
            <person name="Nowacki M."/>
            <person name="Derisi J."/>
            <person name="Roy S.W."/>
            <person name="Marshall W.F."/>
            <person name="Sood P."/>
        </authorList>
    </citation>
    <scope>NUCLEOTIDE SEQUENCE [LARGE SCALE GENOMIC DNA]</scope>
    <source>
        <strain evidence="1">WM001</strain>
    </source>
</reference>